<evidence type="ECO:0000256" key="1">
    <source>
        <dbReference type="SAM" id="MobiDB-lite"/>
    </source>
</evidence>
<dbReference type="PANTHER" id="PTHR31080">
    <property type="entry name" value="PECTINESTERASE INHIBITOR-LIKE"/>
    <property type="match status" value="1"/>
</dbReference>
<name>A0A175YR52_DAUCS</name>
<feature type="compositionally biased region" description="Low complexity" evidence="1">
    <location>
        <begin position="54"/>
        <end position="67"/>
    </location>
</feature>
<dbReference type="InterPro" id="IPR035513">
    <property type="entry name" value="Invertase/methylesterase_inhib"/>
</dbReference>
<dbReference type="SMART" id="SM00856">
    <property type="entry name" value="PMEI"/>
    <property type="match status" value="1"/>
</dbReference>
<dbReference type="KEGG" id="dcr:108198491"/>
<dbReference type="Gene3D" id="1.20.140.40">
    <property type="entry name" value="Invertase/pectin methylesterase inhibitor family protein"/>
    <property type="match status" value="1"/>
</dbReference>
<reference evidence="3" key="1">
    <citation type="journal article" date="2016" name="Nat. Genet.">
        <title>A high-quality carrot genome assembly provides new insights into carotenoid accumulation and asterid genome evolution.</title>
        <authorList>
            <person name="Iorizzo M."/>
            <person name="Ellison S."/>
            <person name="Senalik D."/>
            <person name="Zeng P."/>
            <person name="Satapoomin P."/>
            <person name="Huang J."/>
            <person name="Bowman M."/>
            <person name="Iovene M."/>
            <person name="Sanseverino W."/>
            <person name="Cavagnaro P."/>
            <person name="Yildiz M."/>
            <person name="Macko-Podgorni A."/>
            <person name="Moranska E."/>
            <person name="Grzebelus E."/>
            <person name="Grzebelus D."/>
            <person name="Ashrafi H."/>
            <person name="Zheng Z."/>
            <person name="Cheng S."/>
            <person name="Spooner D."/>
            <person name="Van Deynze A."/>
            <person name="Simon P."/>
        </authorList>
    </citation>
    <scope>NUCLEOTIDE SEQUENCE</scope>
    <source>
        <tissue evidence="3">Leaf</tissue>
    </source>
</reference>
<feature type="region of interest" description="Disordered" evidence="1">
    <location>
        <begin position="26"/>
        <end position="85"/>
    </location>
</feature>
<dbReference type="InterPro" id="IPR051955">
    <property type="entry name" value="PME_Inhibitor"/>
</dbReference>
<accession>A0A175YR52</accession>
<dbReference type="Proteomes" id="UP000077755">
    <property type="component" value="Chromosome 8"/>
</dbReference>
<dbReference type="Gramene" id="KZM85578">
    <property type="protein sequence ID" value="KZM85578"/>
    <property type="gene ID" value="DCAR_027000"/>
</dbReference>
<evidence type="ECO:0000313" key="4">
    <source>
        <dbReference type="Proteomes" id="UP000077755"/>
    </source>
</evidence>
<proteinExistence type="predicted"/>
<dbReference type="SUPFAM" id="SSF101148">
    <property type="entry name" value="Plant invertase/pectin methylesterase inhibitor"/>
    <property type="match status" value="1"/>
</dbReference>
<organism evidence="3 4">
    <name type="scientific">Daucus carota subsp. sativus</name>
    <name type="common">Carrot</name>
    <dbReference type="NCBI Taxonomy" id="79200"/>
    <lineage>
        <taxon>Eukaryota</taxon>
        <taxon>Viridiplantae</taxon>
        <taxon>Streptophyta</taxon>
        <taxon>Embryophyta</taxon>
        <taxon>Tracheophyta</taxon>
        <taxon>Spermatophyta</taxon>
        <taxon>Magnoliopsida</taxon>
        <taxon>eudicotyledons</taxon>
        <taxon>Gunneridae</taxon>
        <taxon>Pentapetalae</taxon>
        <taxon>asterids</taxon>
        <taxon>campanulids</taxon>
        <taxon>Apiales</taxon>
        <taxon>Apiaceae</taxon>
        <taxon>Apioideae</taxon>
        <taxon>Scandiceae</taxon>
        <taxon>Daucinae</taxon>
        <taxon>Daucus</taxon>
        <taxon>Daucus sect. Daucus</taxon>
    </lineage>
</organism>
<feature type="chain" id="PRO_5043949254" evidence="2">
    <location>
        <begin position="21"/>
        <end position="252"/>
    </location>
</feature>
<gene>
    <name evidence="3" type="ORF">DCAR_0832575</name>
</gene>
<protein>
    <submittedName>
        <fullName evidence="3">Uncharacterized protein</fullName>
    </submittedName>
</protein>
<feature type="compositionally biased region" description="Pro residues" evidence="1">
    <location>
        <begin position="68"/>
        <end position="79"/>
    </location>
</feature>
<sequence>MKSRLIIISFSLFFVSSAEAICVPRNKTTPSPSPDTPPNLRPVSIPLPFSAKAPTPSLLPSPLRSPRFPIPLSPAPKAPSPAAKAPSTILGTITSPLPRPGGGGNNPALQKICGGTDYPDVCSSTLGPVAGPASDVSAVLGVAIKAGSDFAKTAVDAAGKLASRPGLPPDDASPIKDCKDSYDDAVYNFQNAADALTKKDVGTMNTMLSAALTDVGDCQDAFEGQSSPLAAFSDTLKKMASNCLAIVDQMNK</sequence>
<dbReference type="FunFam" id="1.20.140.40:FF:000003">
    <property type="entry name" value="Invertase/pectin methylesterase inhibitor family protein"/>
    <property type="match status" value="1"/>
</dbReference>
<dbReference type="CDD" id="cd15800">
    <property type="entry name" value="PMEI-like_2"/>
    <property type="match status" value="1"/>
</dbReference>
<dbReference type="Pfam" id="PF04043">
    <property type="entry name" value="PMEI"/>
    <property type="match status" value="1"/>
</dbReference>
<evidence type="ECO:0000256" key="2">
    <source>
        <dbReference type="SAM" id="SignalP"/>
    </source>
</evidence>
<dbReference type="PANTHER" id="PTHR31080:SF68">
    <property type="entry name" value="PLANT INVERTASE_PECTIN METHYLESTERASE INHIBITOR SUPERFAMILY PROTEIN"/>
    <property type="match status" value="1"/>
</dbReference>
<dbReference type="NCBIfam" id="TIGR01614">
    <property type="entry name" value="PME_inhib"/>
    <property type="match status" value="1"/>
</dbReference>
<keyword evidence="4" id="KW-1185">Reference proteome</keyword>
<keyword evidence="2" id="KW-0732">Signal</keyword>
<dbReference type="GO" id="GO:0004857">
    <property type="term" value="F:enzyme inhibitor activity"/>
    <property type="evidence" value="ECO:0007669"/>
    <property type="project" value="InterPro"/>
</dbReference>
<dbReference type="AlphaFoldDB" id="A0A175YR52"/>
<dbReference type="OMA" id="NAMDTIP"/>
<evidence type="ECO:0000313" key="3">
    <source>
        <dbReference type="EMBL" id="WOH13066.1"/>
    </source>
</evidence>
<dbReference type="InterPro" id="IPR006501">
    <property type="entry name" value="Pectinesterase_inhib_dom"/>
</dbReference>
<dbReference type="EMBL" id="CP093350">
    <property type="protein sequence ID" value="WOH13066.1"/>
    <property type="molecule type" value="Genomic_DNA"/>
</dbReference>
<reference evidence="3" key="2">
    <citation type="submission" date="2022-03" db="EMBL/GenBank/DDBJ databases">
        <title>Draft title - Genomic analysis of global carrot germplasm unveils the trajectory of domestication and the origin of high carotenoid orange carrot.</title>
        <authorList>
            <person name="Iorizzo M."/>
            <person name="Ellison S."/>
            <person name="Senalik D."/>
            <person name="Macko-Podgorni A."/>
            <person name="Grzebelus D."/>
            <person name="Bostan H."/>
            <person name="Rolling W."/>
            <person name="Curaba J."/>
            <person name="Simon P."/>
        </authorList>
    </citation>
    <scope>NUCLEOTIDE SEQUENCE</scope>
    <source>
        <tissue evidence="3">Leaf</tissue>
    </source>
</reference>
<feature type="compositionally biased region" description="Pro residues" evidence="1">
    <location>
        <begin position="31"/>
        <end position="40"/>
    </location>
</feature>
<dbReference type="OrthoDB" id="770764at2759"/>
<feature type="signal peptide" evidence="2">
    <location>
        <begin position="1"/>
        <end position="20"/>
    </location>
</feature>